<evidence type="ECO:0000313" key="2">
    <source>
        <dbReference type="Proteomes" id="UP000468638"/>
    </source>
</evidence>
<dbReference type="Proteomes" id="UP000468638">
    <property type="component" value="Unassembled WGS sequence"/>
</dbReference>
<evidence type="ECO:0008006" key="3">
    <source>
        <dbReference type="Google" id="ProtNLM"/>
    </source>
</evidence>
<sequence>MRVKMKIKHLIAVLTGFVGLVALFIFVVSPNMSNSNAQQSEKTDLPAQLEDGNLSDEERWKRIEKDIISLFQIKPYDVYKSPGSTELTSSSENRNEEWIPYIREYIEQIPGDKKRPPQNGYYKEAVEKLAKYYEKKQNWEEATNILNQGMDALPEDTDGYQTFKVQKLLVESYQHPASALEKLNKVGPYEVKGYHYAELLKRQTKLLMDAGQLDEAYEKLTKGMEYLERNHAVLKSIQDRLEAWKNGENLVTYQGKLQTEEGEPLSHAKVFLVNPDRKGNSFMEKQSPSAITDEQGHFKIEALPKGDYQLMLGMTLDQVDGYTWPVESDEWLNVQSDMKRNITLPSLIKINSPINDQTVKGDKVEFSWEPVEQAAYYQLHFGIQFEGGGITSTASEHIESNAFEMSKQAFLFQSFGTVWTSTGDGEGKIAPESLLGLSNPNVGMYWYVDAYNEQGEILTSSNGFRLSKEHAAQIPYFHYEKQTLKEADNLLLDGKMDEALAAYKQKLNQDPEDLHSQRMLYEIISSNRDMSRYEQLQKALPYLKELAERTDLKNYWHQLATHAYLEGDWERYRKYVEKQDESRHAWDGYDWGKYAIVSMKMGNDDESENYFLNSLEEDGSNRFSLSYAMLELHRTGNFEKAKQIVEKYPERSLRSVNWVQRLEEIRSQVEQSAETKKLFQEGLDRYTSDGHHSFKQWVDQLDNEPLSKFFDTLE</sequence>
<dbReference type="AlphaFoldDB" id="A0A6I5A3S1"/>
<dbReference type="RefSeq" id="WP_160909557.1">
    <property type="nucleotide sequence ID" value="NZ_WMEQ01000006.1"/>
</dbReference>
<dbReference type="InterPro" id="IPR011990">
    <property type="entry name" value="TPR-like_helical_dom_sf"/>
</dbReference>
<reference evidence="1 2" key="1">
    <citation type="submission" date="2019-11" db="EMBL/GenBank/DDBJ databases">
        <title>Genome sequences of 17 halophilic strains isolated from different environments.</title>
        <authorList>
            <person name="Furrow R.E."/>
        </authorList>
    </citation>
    <scope>NUCLEOTIDE SEQUENCE [LARGE SCALE GENOMIC DNA]</scope>
    <source>
        <strain evidence="1 2">22514_16_FS</strain>
    </source>
</reference>
<dbReference type="SUPFAM" id="SSF48452">
    <property type="entry name" value="TPR-like"/>
    <property type="match status" value="1"/>
</dbReference>
<dbReference type="SUPFAM" id="SSF49478">
    <property type="entry name" value="Cna protein B-type domain"/>
    <property type="match status" value="1"/>
</dbReference>
<organism evidence="1 2">
    <name type="scientific">Pontibacillus yanchengensis</name>
    <dbReference type="NCBI Taxonomy" id="462910"/>
    <lineage>
        <taxon>Bacteria</taxon>
        <taxon>Bacillati</taxon>
        <taxon>Bacillota</taxon>
        <taxon>Bacilli</taxon>
        <taxon>Bacillales</taxon>
        <taxon>Bacillaceae</taxon>
        <taxon>Pontibacillus</taxon>
    </lineage>
</organism>
<evidence type="ECO:0000313" key="1">
    <source>
        <dbReference type="EMBL" id="MYL33839.1"/>
    </source>
</evidence>
<dbReference type="OrthoDB" id="1947780at2"/>
<gene>
    <name evidence="1" type="ORF">GLW05_09535</name>
</gene>
<dbReference type="EMBL" id="WMEQ01000006">
    <property type="protein sequence ID" value="MYL33839.1"/>
    <property type="molecule type" value="Genomic_DNA"/>
</dbReference>
<name>A0A6I5A3S1_9BACI</name>
<protein>
    <recommendedName>
        <fullName evidence="3">Carboxypeptidase regulatory-like domain-containing protein</fullName>
    </recommendedName>
</protein>
<dbReference type="Gene3D" id="1.25.40.10">
    <property type="entry name" value="Tetratricopeptide repeat domain"/>
    <property type="match status" value="1"/>
</dbReference>
<accession>A0A6I5A3S1</accession>
<comment type="caution">
    <text evidence="1">The sequence shown here is derived from an EMBL/GenBank/DDBJ whole genome shotgun (WGS) entry which is preliminary data.</text>
</comment>
<proteinExistence type="predicted"/>